<proteinExistence type="predicted"/>
<feature type="chain" id="PRO_5044258466" description="NAD(P)-binding domain-containing protein" evidence="1">
    <location>
        <begin position="18"/>
        <end position="258"/>
    </location>
</feature>
<dbReference type="Proteomes" id="UP001515480">
    <property type="component" value="Unassembled WGS sequence"/>
</dbReference>
<evidence type="ECO:0000256" key="1">
    <source>
        <dbReference type="SAM" id="SignalP"/>
    </source>
</evidence>
<keyword evidence="4" id="KW-1185">Reference proteome</keyword>
<dbReference type="InterPro" id="IPR036291">
    <property type="entry name" value="NAD(P)-bd_dom_sf"/>
</dbReference>
<keyword evidence="1" id="KW-0732">Signal</keyword>
<dbReference type="InterPro" id="IPR016040">
    <property type="entry name" value="NAD(P)-bd_dom"/>
</dbReference>
<feature type="domain" description="NAD(P)-binding" evidence="2">
    <location>
        <begin position="25"/>
        <end position="222"/>
    </location>
</feature>
<evidence type="ECO:0000313" key="4">
    <source>
        <dbReference type="Proteomes" id="UP001515480"/>
    </source>
</evidence>
<evidence type="ECO:0000259" key="2">
    <source>
        <dbReference type="Pfam" id="PF13460"/>
    </source>
</evidence>
<dbReference type="Pfam" id="PF13460">
    <property type="entry name" value="NAD_binding_10"/>
    <property type="match status" value="1"/>
</dbReference>
<organism evidence="3 4">
    <name type="scientific">Prymnesium parvum</name>
    <name type="common">Toxic golden alga</name>
    <dbReference type="NCBI Taxonomy" id="97485"/>
    <lineage>
        <taxon>Eukaryota</taxon>
        <taxon>Haptista</taxon>
        <taxon>Haptophyta</taxon>
        <taxon>Prymnesiophyceae</taxon>
        <taxon>Prymnesiales</taxon>
        <taxon>Prymnesiaceae</taxon>
        <taxon>Prymnesium</taxon>
    </lineage>
</organism>
<name>A0AB34IVP8_PRYPA</name>
<dbReference type="PANTHER" id="PTHR15020">
    <property type="entry name" value="FLAVIN REDUCTASE-RELATED"/>
    <property type="match status" value="1"/>
</dbReference>
<protein>
    <recommendedName>
        <fullName evidence="2">NAD(P)-binding domain-containing protein</fullName>
    </recommendedName>
</protein>
<reference evidence="3 4" key="1">
    <citation type="journal article" date="2024" name="Science">
        <title>Giant polyketide synthase enzymes in the biosynthesis of giant marine polyether toxins.</title>
        <authorList>
            <person name="Fallon T.R."/>
            <person name="Shende V.V."/>
            <person name="Wierzbicki I.H."/>
            <person name="Pendleton A.L."/>
            <person name="Watervoot N.F."/>
            <person name="Auber R.P."/>
            <person name="Gonzalez D.J."/>
            <person name="Wisecaver J.H."/>
            <person name="Moore B.S."/>
        </authorList>
    </citation>
    <scope>NUCLEOTIDE SEQUENCE [LARGE SCALE GENOMIC DNA]</scope>
    <source>
        <strain evidence="3 4">12B1</strain>
    </source>
</reference>
<dbReference type="EMBL" id="JBGBPQ010000019">
    <property type="protein sequence ID" value="KAL1505075.1"/>
    <property type="molecule type" value="Genomic_DNA"/>
</dbReference>
<dbReference type="SUPFAM" id="SSF51735">
    <property type="entry name" value="NAD(P)-binding Rossmann-fold domains"/>
    <property type="match status" value="1"/>
</dbReference>
<sequence length="258" mass="27015">MSRLLLVGVHLLLSVAALPTVLVTGATGRTGHLLYGMLQHDPRVGELRALVTNRTKARQLLNCSRCDESEGIFIGDVTQPASLVAPMHGVDVLAIAVGVYGGPNQSATQARDVEFTGVENQVAALGTQAGGTPRRVVLCSSMGTTDPKAAVGGGSVLFYKLNAEAFLGSSGVGSAIVKPCGLLDVPGGKHALAVSHDDKLPTFDFTISRADVARVMAEAALDDSAVNLRFLLCNGKRSDPPTTDFAGLLRSARWPWEQ</sequence>
<dbReference type="Gene3D" id="3.40.50.720">
    <property type="entry name" value="NAD(P)-binding Rossmann-like Domain"/>
    <property type="match status" value="1"/>
</dbReference>
<dbReference type="PANTHER" id="PTHR15020:SF50">
    <property type="entry name" value="UPF0659 PROTEIN YMR090W"/>
    <property type="match status" value="1"/>
</dbReference>
<feature type="signal peptide" evidence="1">
    <location>
        <begin position="1"/>
        <end position="17"/>
    </location>
</feature>
<comment type="caution">
    <text evidence="3">The sequence shown here is derived from an EMBL/GenBank/DDBJ whole genome shotgun (WGS) entry which is preliminary data.</text>
</comment>
<accession>A0AB34IVP8</accession>
<dbReference type="AlphaFoldDB" id="A0AB34IVP8"/>
<gene>
    <name evidence="3" type="ORF">AB1Y20_008835</name>
</gene>
<evidence type="ECO:0000313" key="3">
    <source>
        <dbReference type="EMBL" id="KAL1505075.1"/>
    </source>
</evidence>